<proteinExistence type="inferred from homology"/>
<evidence type="ECO:0000256" key="2">
    <source>
        <dbReference type="ARBA" id="ARBA00004922"/>
    </source>
</evidence>
<feature type="transmembrane region" description="Helical" evidence="10">
    <location>
        <begin position="153"/>
        <end position="177"/>
    </location>
</feature>
<dbReference type="AlphaFoldDB" id="A0AAI9WWI2"/>
<dbReference type="GO" id="GO:0005789">
    <property type="term" value="C:endoplasmic reticulum membrane"/>
    <property type="evidence" value="ECO:0007669"/>
    <property type="project" value="UniProtKB-SubCell"/>
</dbReference>
<comment type="subcellular location">
    <subcellularLocation>
        <location evidence="1 10">Endoplasmic reticulum membrane</location>
        <topology evidence="1 10">Multi-pass membrane protein</topology>
    </subcellularLocation>
</comment>
<dbReference type="GeneID" id="73382058"/>
<dbReference type="RefSeq" id="XP_049178516.1">
    <property type="nucleotide sequence ID" value="XM_049325883.1"/>
</dbReference>
<comment type="pathway">
    <text evidence="2">Protein modification; protein glycosylation.</text>
</comment>
<evidence type="ECO:0000313" key="11">
    <source>
        <dbReference type="EMBL" id="KAI3402769.2"/>
    </source>
</evidence>
<dbReference type="GO" id="GO:0006487">
    <property type="term" value="P:protein N-linked glycosylation"/>
    <property type="evidence" value="ECO:0007669"/>
    <property type="project" value="TreeGrafter"/>
</dbReference>
<evidence type="ECO:0000313" key="12">
    <source>
        <dbReference type="Proteomes" id="UP001202479"/>
    </source>
</evidence>
<evidence type="ECO:0000256" key="1">
    <source>
        <dbReference type="ARBA" id="ARBA00004477"/>
    </source>
</evidence>
<keyword evidence="9 10" id="KW-0472">Membrane</keyword>
<feature type="transmembrane region" description="Helical" evidence="10">
    <location>
        <begin position="189"/>
        <end position="206"/>
    </location>
</feature>
<accession>A0AAI9WWI2</accession>
<dbReference type="InterPro" id="IPR005599">
    <property type="entry name" value="GPI_mannosylTrfase"/>
</dbReference>
<evidence type="ECO:0000256" key="5">
    <source>
        <dbReference type="ARBA" id="ARBA00022679"/>
    </source>
</evidence>
<evidence type="ECO:0000256" key="8">
    <source>
        <dbReference type="ARBA" id="ARBA00022989"/>
    </source>
</evidence>
<dbReference type="Pfam" id="PF03901">
    <property type="entry name" value="Glyco_transf_22"/>
    <property type="match status" value="1"/>
</dbReference>
<feature type="transmembrane region" description="Helical" evidence="10">
    <location>
        <begin position="211"/>
        <end position="228"/>
    </location>
</feature>
<keyword evidence="8 10" id="KW-1133">Transmembrane helix</keyword>
<evidence type="ECO:0000256" key="3">
    <source>
        <dbReference type="ARBA" id="ARBA00007063"/>
    </source>
</evidence>
<keyword evidence="7 10" id="KW-0256">Endoplasmic reticulum</keyword>
<dbReference type="EMBL" id="JAHUZD010000141">
    <property type="protein sequence ID" value="KAI3402769.2"/>
    <property type="molecule type" value="Genomic_DNA"/>
</dbReference>
<feature type="transmembrane region" description="Helical" evidence="10">
    <location>
        <begin position="334"/>
        <end position="355"/>
    </location>
</feature>
<dbReference type="GO" id="GO:0000026">
    <property type="term" value="F:alpha-1,2-mannosyltransferase activity"/>
    <property type="evidence" value="ECO:0007669"/>
    <property type="project" value="TreeGrafter"/>
</dbReference>
<evidence type="ECO:0000256" key="10">
    <source>
        <dbReference type="RuleBase" id="RU363075"/>
    </source>
</evidence>
<dbReference type="PANTHER" id="PTHR22760:SF2">
    <property type="entry name" value="ALPHA-1,2-MANNOSYLTRANSFERASE ALG9"/>
    <property type="match status" value="1"/>
</dbReference>
<organism evidence="11 12">
    <name type="scientific">Candida oxycetoniae</name>
    <dbReference type="NCBI Taxonomy" id="497107"/>
    <lineage>
        <taxon>Eukaryota</taxon>
        <taxon>Fungi</taxon>
        <taxon>Dikarya</taxon>
        <taxon>Ascomycota</taxon>
        <taxon>Saccharomycotina</taxon>
        <taxon>Pichiomycetes</taxon>
        <taxon>Debaryomycetaceae</taxon>
        <taxon>Candida/Lodderomyces clade</taxon>
        <taxon>Candida</taxon>
    </lineage>
</organism>
<dbReference type="EC" id="2.4.1.-" evidence="10"/>
<evidence type="ECO:0000256" key="6">
    <source>
        <dbReference type="ARBA" id="ARBA00022692"/>
    </source>
</evidence>
<dbReference type="Proteomes" id="UP001202479">
    <property type="component" value="Unassembled WGS sequence"/>
</dbReference>
<comment type="caution">
    <text evidence="11">The sequence shown here is derived from an EMBL/GenBank/DDBJ whole genome shotgun (WGS) entry which is preliminary data.</text>
</comment>
<evidence type="ECO:0000256" key="4">
    <source>
        <dbReference type="ARBA" id="ARBA00022676"/>
    </source>
</evidence>
<keyword evidence="6 10" id="KW-0812">Transmembrane</keyword>
<feature type="transmembrane region" description="Helical" evidence="10">
    <location>
        <begin position="106"/>
        <end position="132"/>
    </location>
</feature>
<feature type="transmembrane region" description="Helical" evidence="10">
    <location>
        <begin position="304"/>
        <end position="322"/>
    </location>
</feature>
<feature type="transmembrane region" description="Helical" evidence="10">
    <location>
        <begin position="243"/>
        <end position="267"/>
    </location>
</feature>
<name>A0AAI9WWI2_9ASCO</name>
<comment type="similarity">
    <text evidence="3 10">Belongs to the glycosyltransferase 22 family.</text>
</comment>
<evidence type="ECO:0000256" key="9">
    <source>
        <dbReference type="ARBA" id="ARBA00023136"/>
    </source>
</evidence>
<dbReference type="PANTHER" id="PTHR22760">
    <property type="entry name" value="GLYCOSYLTRANSFERASE"/>
    <property type="match status" value="1"/>
</dbReference>
<gene>
    <name evidence="11" type="ORF">KGF56_004443</name>
</gene>
<feature type="transmembrane region" description="Helical" evidence="10">
    <location>
        <begin position="62"/>
        <end position="86"/>
    </location>
</feature>
<feature type="transmembrane region" description="Helical" evidence="10">
    <location>
        <begin position="274"/>
        <end position="292"/>
    </location>
</feature>
<evidence type="ECO:0000256" key="7">
    <source>
        <dbReference type="ARBA" id="ARBA00022824"/>
    </source>
</evidence>
<reference evidence="11" key="1">
    <citation type="journal article" date="2022" name="DNA Res.">
        <title>Genome analysis of five recently described species of the CUG-Ser clade uncovers Candida theae as a new hybrid lineage with pathogenic potential in the Candida parapsilosis species complex.</title>
        <authorList>
            <person name="Mixao V."/>
            <person name="Del Olmo V."/>
            <person name="Hegedusova E."/>
            <person name="Saus E."/>
            <person name="Pryszcz L."/>
            <person name="Cillingova A."/>
            <person name="Nosek J."/>
            <person name="Gabaldon T."/>
        </authorList>
    </citation>
    <scope>NUCLEOTIDE SEQUENCE</scope>
    <source>
        <strain evidence="11">CBS 10844</strain>
    </source>
</reference>
<protein>
    <recommendedName>
        <fullName evidence="10">Mannosyltransferase</fullName>
        <ecNumber evidence="10">2.4.1.-</ecNumber>
    </recommendedName>
</protein>
<sequence>MIIGDCDETFNYWEPLNLLLRHFGKQTWEYSPEYSIRSYAYLIPYYIIGNVAQLVKLKPVEIFYLIRIVGIAGVTSFCELKFFITMNQFSSDVANWWLVLSSVSPGMSHGGVALLPSTLALQCTLLANTYILKATKDVNSRRLEQNLLKAIGCYFVGGILGWPFVLSLGVPVGVYTIGQIANKSIKTVVLLKIALICLFVMAPVVLIDSYFLQKFVFVPINIVLYNVFGGEGEGPDIFGVEPWTYYFVNLILNFHLVFPLCIAGILFNPILCNFKTFSLFVSAQLLIWYTIFFSQPHKEERFMYPVYSLISMSASLFISKFFTTIEKRKISRPFYLSIKLVFVMGLIILSSLRIFNLVENYAAPLKTFNAIAQLEPSLNSQVNVCIGKEWYHFPNSFYLPDGYRLKFVDSGFDGLLPGDFYESGSIIDSTTYIPPQMNNRNQFESDKIIGLQECDYFIENSQSNSQPQILNPDLSTNGDWEILQCDKILNPNGKHSFLGKVLKTPKFLETLIPNKVEYMEFCALKKATAPLLSRAS</sequence>
<keyword evidence="5" id="KW-0808">Transferase</keyword>
<keyword evidence="12" id="KW-1185">Reference proteome</keyword>
<keyword evidence="4 10" id="KW-0328">Glycosyltransferase</keyword>